<proteinExistence type="predicted"/>
<dbReference type="Proteomes" id="UP000015106">
    <property type="component" value="Chromosome 6"/>
</dbReference>
<feature type="region of interest" description="Disordered" evidence="1">
    <location>
        <begin position="1"/>
        <end position="75"/>
    </location>
</feature>
<name>A0A8R7UW94_TRIUA</name>
<dbReference type="Gramene" id="TuG1812G0600003585.01.T01">
    <property type="protein sequence ID" value="TuG1812G0600003585.01.T01"/>
    <property type="gene ID" value="TuG1812G0600003585.01"/>
</dbReference>
<accession>A0A8R7UW94</accession>
<evidence type="ECO:0000313" key="2">
    <source>
        <dbReference type="EnsemblPlants" id="TuG1812G0600003585.01.T01"/>
    </source>
</evidence>
<feature type="compositionally biased region" description="Basic and acidic residues" evidence="1">
    <location>
        <begin position="40"/>
        <end position="49"/>
    </location>
</feature>
<dbReference type="AlphaFoldDB" id="A0A8R7UW94"/>
<reference evidence="2" key="2">
    <citation type="submission" date="2018-03" db="EMBL/GenBank/DDBJ databases">
        <title>The Triticum urartu genome reveals the dynamic nature of wheat genome evolution.</title>
        <authorList>
            <person name="Ling H."/>
            <person name="Ma B."/>
            <person name="Shi X."/>
            <person name="Liu H."/>
            <person name="Dong L."/>
            <person name="Sun H."/>
            <person name="Cao Y."/>
            <person name="Gao Q."/>
            <person name="Zheng S."/>
            <person name="Li Y."/>
            <person name="Yu Y."/>
            <person name="Du H."/>
            <person name="Qi M."/>
            <person name="Li Y."/>
            <person name="Yu H."/>
            <person name="Cui Y."/>
            <person name="Wang N."/>
            <person name="Chen C."/>
            <person name="Wu H."/>
            <person name="Zhao Y."/>
            <person name="Zhang J."/>
            <person name="Li Y."/>
            <person name="Zhou W."/>
            <person name="Zhang B."/>
            <person name="Hu W."/>
            <person name="Eijk M."/>
            <person name="Tang J."/>
            <person name="Witsenboer H."/>
            <person name="Zhao S."/>
            <person name="Li Z."/>
            <person name="Zhang A."/>
            <person name="Wang D."/>
            <person name="Liang C."/>
        </authorList>
    </citation>
    <scope>NUCLEOTIDE SEQUENCE [LARGE SCALE GENOMIC DNA]</scope>
    <source>
        <strain evidence="2">cv. G1812</strain>
    </source>
</reference>
<keyword evidence="3" id="KW-1185">Reference proteome</keyword>
<dbReference type="EnsemblPlants" id="TuG1812G0600003585.01.T01">
    <property type="protein sequence ID" value="TuG1812G0600003585.01.T01"/>
    <property type="gene ID" value="TuG1812G0600003585.01"/>
</dbReference>
<evidence type="ECO:0000313" key="3">
    <source>
        <dbReference type="Proteomes" id="UP000015106"/>
    </source>
</evidence>
<evidence type="ECO:0000256" key="1">
    <source>
        <dbReference type="SAM" id="MobiDB-lite"/>
    </source>
</evidence>
<organism evidence="2 3">
    <name type="scientific">Triticum urartu</name>
    <name type="common">Red wild einkorn</name>
    <name type="synonym">Crithodium urartu</name>
    <dbReference type="NCBI Taxonomy" id="4572"/>
    <lineage>
        <taxon>Eukaryota</taxon>
        <taxon>Viridiplantae</taxon>
        <taxon>Streptophyta</taxon>
        <taxon>Embryophyta</taxon>
        <taxon>Tracheophyta</taxon>
        <taxon>Spermatophyta</taxon>
        <taxon>Magnoliopsida</taxon>
        <taxon>Liliopsida</taxon>
        <taxon>Poales</taxon>
        <taxon>Poaceae</taxon>
        <taxon>BOP clade</taxon>
        <taxon>Pooideae</taxon>
        <taxon>Triticodae</taxon>
        <taxon>Triticeae</taxon>
        <taxon>Triticinae</taxon>
        <taxon>Triticum</taxon>
    </lineage>
</organism>
<protein>
    <submittedName>
        <fullName evidence="2">Uncharacterized protein</fullName>
    </submittedName>
</protein>
<sequence>AAGGGPPWLAGRAPRSWRGFHFSGRKERQGRIQGGGEVGEEGREKKEGCGRVQRCEGTGLPREERLSSGGSGGSE</sequence>
<reference evidence="3" key="1">
    <citation type="journal article" date="2013" name="Nature">
        <title>Draft genome of the wheat A-genome progenitor Triticum urartu.</title>
        <authorList>
            <person name="Ling H.Q."/>
            <person name="Zhao S."/>
            <person name="Liu D."/>
            <person name="Wang J."/>
            <person name="Sun H."/>
            <person name="Zhang C."/>
            <person name="Fan H."/>
            <person name="Li D."/>
            <person name="Dong L."/>
            <person name="Tao Y."/>
            <person name="Gao C."/>
            <person name="Wu H."/>
            <person name="Li Y."/>
            <person name="Cui Y."/>
            <person name="Guo X."/>
            <person name="Zheng S."/>
            <person name="Wang B."/>
            <person name="Yu K."/>
            <person name="Liang Q."/>
            <person name="Yang W."/>
            <person name="Lou X."/>
            <person name="Chen J."/>
            <person name="Feng M."/>
            <person name="Jian J."/>
            <person name="Zhang X."/>
            <person name="Luo G."/>
            <person name="Jiang Y."/>
            <person name="Liu J."/>
            <person name="Wang Z."/>
            <person name="Sha Y."/>
            <person name="Zhang B."/>
            <person name="Wu H."/>
            <person name="Tang D."/>
            <person name="Shen Q."/>
            <person name="Xue P."/>
            <person name="Zou S."/>
            <person name="Wang X."/>
            <person name="Liu X."/>
            <person name="Wang F."/>
            <person name="Yang Y."/>
            <person name="An X."/>
            <person name="Dong Z."/>
            <person name="Zhang K."/>
            <person name="Zhang X."/>
            <person name="Luo M.C."/>
            <person name="Dvorak J."/>
            <person name="Tong Y."/>
            <person name="Wang J."/>
            <person name="Yang H."/>
            <person name="Li Z."/>
            <person name="Wang D."/>
            <person name="Zhang A."/>
            <person name="Wang J."/>
        </authorList>
    </citation>
    <scope>NUCLEOTIDE SEQUENCE</scope>
    <source>
        <strain evidence="3">cv. G1812</strain>
    </source>
</reference>
<reference evidence="2" key="3">
    <citation type="submission" date="2022-06" db="UniProtKB">
        <authorList>
            <consortium name="EnsemblPlants"/>
        </authorList>
    </citation>
    <scope>IDENTIFICATION</scope>
</reference>